<dbReference type="EMBL" id="CAJVPT010019598">
    <property type="protein sequence ID" value="CAG8642410.1"/>
    <property type="molecule type" value="Genomic_DNA"/>
</dbReference>
<evidence type="ECO:0000313" key="2">
    <source>
        <dbReference type="Proteomes" id="UP000789525"/>
    </source>
</evidence>
<gene>
    <name evidence="1" type="ORF">ACOLOM_LOCUS7982</name>
</gene>
<protein>
    <submittedName>
        <fullName evidence="1">13338_t:CDS:1</fullName>
    </submittedName>
</protein>
<sequence>MSVFKKKSHVKRIPNPDWREEFYRNGRPDEREVIVISDTPTPPDAYPRQPTQIETRGMKRSRRTPTNKYIQSSQALPQPTSSAYKRRRKEVQTNQTHSQYGETSYRSYVSNSSHTSAQYREPISARESHSSAASSRQAIIPNYDEKDGHYITKYSVNWDKELSERSSNAWIAQPIEWLPLKLFVRSKSTVKPVESRSG</sequence>
<comment type="caution">
    <text evidence="1">The sequence shown here is derived from an EMBL/GenBank/DDBJ whole genome shotgun (WGS) entry which is preliminary data.</text>
</comment>
<keyword evidence="2" id="KW-1185">Reference proteome</keyword>
<accession>A0ACA9NGJ5</accession>
<evidence type="ECO:0000313" key="1">
    <source>
        <dbReference type="EMBL" id="CAG8642410.1"/>
    </source>
</evidence>
<proteinExistence type="predicted"/>
<feature type="non-terminal residue" evidence="1">
    <location>
        <position position="198"/>
    </location>
</feature>
<dbReference type="Proteomes" id="UP000789525">
    <property type="component" value="Unassembled WGS sequence"/>
</dbReference>
<organism evidence="1 2">
    <name type="scientific">Acaulospora colombiana</name>
    <dbReference type="NCBI Taxonomy" id="27376"/>
    <lineage>
        <taxon>Eukaryota</taxon>
        <taxon>Fungi</taxon>
        <taxon>Fungi incertae sedis</taxon>
        <taxon>Mucoromycota</taxon>
        <taxon>Glomeromycotina</taxon>
        <taxon>Glomeromycetes</taxon>
        <taxon>Diversisporales</taxon>
        <taxon>Acaulosporaceae</taxon>
        <taxon>Acaulospora</taxon>
    </lineage>
</organism>
<name>A0ACA9NGJ5_9GLOM</name>
<reference evidence="1" key="1">
    <citation type="submission" date="2021-06" db="EMBL/GenBank/DDBJ databases">
        <authorList>
            <person name="Kallberg Y."/>
            <person name="Tangrot J."/>
            <person name="Rosling A."/>
        </authorList>
    </citation>
    <scope>NUCLEOTIDE SEQUENCE</scope>
    <source>
        <strain evidence="1">CL356</strain>
    </source>
</reference>